<dbReference type="RefSeq" id="WP_050339243.1">
    <property type="nucleotide sequence ID" value="NZ_BJZC01000017.1"/>
</dbReference>
<dbReference type="AlphaFoldDB" id="A0AAW8VY51"/>
<reference evidence="1" key="1">
    <citation type="submission" date="2023-08" db="EMBL/GenBank/DDBJ databases">
        <authorList>
            <person name="Page C.A."/>
            <person name="Perez-Diaz I.M."/>
        </authorList>
    </citation>
    <scope>NUCLEOTIDE SEQUENCE</scope>
    <source>
        <strain evidence="1">7.8.46</strain>
    </source>
</reference>
<comment type="caution">
    <text evidence="1">The sequence shown here is derived from an EMBL/GenBank/DDBJ whole genome shotgun (WGS) entry which is preliminary data.</text>
</comment>
<dbReference type="Proteomes" id="UP001267003">
    <property type="component" value="Unassembled WGS sequence"/>
</dbReference>
<dbReference type="GeneID" id="49392956"/>
<accession>A0AAW8VY51</accession>
<evidence type="ECO:0000313" key="1">
    <source>
        <dbReference type="EMBL" id="MDT6990457.1"/>
    </source>
</evidence>
<evidence type="ECO:0000313" key="2">
    <source>
        <dbReference type="Proteomes" id="UP001267003"/>
    </source>
</evidence>
<sequence>MNLKAITAENVDDVLGEVKESYAQISGSPLKLDSLSFHKRAYDVMTDEDWEKVNKEVADVALDFTTKYLLFSSTKPMLSRFKVLQIAEAFYNANYPVNYDYTNDGTDNNINVYVDLCR</sequence>
<protein>
    <submittedName>
        <fullName evidence="1">Uncharacterized protein</fullName>
    </submittedName>
</protein>
<gene>
    <name evidence="1" type="ORF">RI536_10190</name>
</gene>
<proteinExistence type="predicted"/>
<dbReference type="EMBL" id="JAVLAQ010000001">
    <property type="protein sequence ID" value="MDT6990457.1"/>
    <property type="molecule type" value="Genomic_DNA"/>
</dbReference>
<name>A0AAW8VY51_LACPE</name>
<organism evidence="1 2">
    <name type="scientific">Lactiplantibacillus pentosus</name>
    <name type="common">Lactobacillus pentosus</name>
    <dbReference type="NCBI Taxonomy" id="1589"/>
    <lineage>
        <taxon>Bacteria</taxon>
        <taxon>Bacillati</taxon>
        <taxon>Bacillota</taxon>
        <taxon>Bacilli</taxon>
        <taxon>Lactobacillales</taxon>
        <taxon>Lactobacillaceae</taxon>
        <taxon>Lactiplantibacillus</taxon>
    </lineage>
</organism>